<reference evidence="1" key="1">
    <citation type="journal article" date="2017" name="Gigascience">
        <title>The genome draft of coconut (Cocos nucifera).</title>
        <authorList>
            <person name="Xiao Y."/>
            <person name="Xu P."/>
            <person name="Fan H."/>
            <person name="Baudouin L."/>
            <person name="Xia W."/>
            <person name="Bocs S."/>
            <person name="Xu J."/>
            <person name="Li Q."/>
            <person name="Guo A."/>
            <person name="Zhou L."/>
            <person name="Li J."/>
            <person name="Wu Y."/>
            <person name="Ma Z."/>
            <person name="Armero A."/>
            <person name="Issali A.E."/>
            <person name="Liu N."/>
            <person name="Peng M."/>
            <person name="Yang Y."/>
        </authorList>
    </citation>
    <scope>NUCLEOTIDE SEQUENCE</scope>
    <source>
        <tissue evidence="1">Spear leaf of Hainan Tall coconut</tissue>
    </source>
</reference>
<sequence length="181" mass="20169">MTIAPLSPSPSPPIVPMPSLPSSMLVLGSNPSPPIFPSMLLLPPISLISSPSSPDPAPTRPTMEMYYLAGPGLFIDDHGFTIYLLDGHGYFCVFSFAGDEGTMLYSVRFMEMQAKREQQEEEIGQWRFMHRGPSWPEAGPPTRNHLKVKSSSLKYDSEELEPAHHLEYFLNAAKVVRFEMA</sequence>
<accession>A0A8K0N7P5</accession>
<keyword evidence="2" id="KW-1185">Reference proteome</keyword>
<name>A0A8K0N7P5_COCNU</name>
<gene>
    <name evidence="1" type="ORF">COCNU_10G005090</name>
</gene>
<dbReference type="EMBL" id="CM017881">
    <property type="protein sequence ID" value="KAG1362290.1"/>
    <property type="molecule type" value="Genomic_DNA"/>
</dbReference>
<organism evidence="1 2">
    <name type="scientific">Cocos nucifera</name>
    <name type="common">Coconut palm</name>
    <dbReference type="NCBI Taxonomy" id="13894"/>
    <lineage>
        <taxon>Eukaryota</taxon>
        <taxon>Viridiplantae</taxon>
        <taxon>Streptophyta</taxon>
        <taxon>Embryophyta</taxon>
        <taxon>Tracheophyta</taxon>
        <taxon>Spermatophyta</taxon>
        <taxon>Magnoliopsida</taxon>
        <taxon>Liliopsida</taxon>
        <taxon>Arecaceae</taxon>
        <taxon>Arecoideae</taxon>
        <taxon>Cocoseae</taxon>
        <taxon>Attaleinae</taxon>
        <taxon>Cocos</taxon>
    </lineage>
</organism>
<protein>
    <submittedName>
        <fullName evidence="1">Uncharacterized protein</fullName>
    </submittedName>
</protein>
<dbReference type="Proteomes" id="UP000797356">
    <property type="component" value="Chromosome 10"/>
</dbReference>
<reference evidence="1" key="2">
    <citation type="submission" date="2019-07" db="EMBL/GenBank/DDBJ databases">
        <authorList>
            <person name="Yang Y."/>
            <person name="Bocs S."/>
            <person name="Baudouin L."/>
        </authorList>
    </citation>
    <scope>NUCLEOTIDE SEQUENCE</scope>
    <source>
        <tissue evidence="1">Spear leaf of Hainan Tall coconut</tissue>
    </source>
</reference>
<evidence type="ECO:0000313" key="2">
    <source>
        <dbReference type="Proteomes" id="UP000797356"/>
    </source>
</evidence>
<dbReference type="OrthoDB" id="1069523at2759"/>
<dbReference type="AlphaFoldDB" id="A0A8K0N7P5"/>
<evidence type="ECO:0000313" key="1">
    <source>
        <dbReference type="EMBL" id="KAG1362290.1"/>
    </source>
</evidence>
<comment type="caution">
    <text evidence="1">The sequence shown here is derived from an EMBL/GenBank/DDBJ whole genome shotgun (WGS) entry which is preliminary data.</text>
</comment>
<proteinExistence type="predicted"/>